<organism evidence="2 3">
    <name type="scientific">Acidipila rosea</name>
    <dbReference type="NCBI Taxonomy" id="768535"/>
    <lineage>
        <taxon>Bacteria</taxon>
        <taxon>Pseudomonadati</taxon>
        <taxon>Acidobacteriota</taxon>
        <taxon>Terriglobia</taxon>
        <taxon>Terriglobales</taxon>
        <taxon>Acidobacteriaceae</taxon>
        <taxon>Acidipila</taxon>
    </lineage>
</organism>
<dbReference type="Gene3D" id="3.90.550.10">
    <property type="entry name" value="Spore Coat Polysaccharide Biosynthesis Protein SpsA, Chain A"/>
    <property type="match status" value="1"/>
</dbReference>
<evidence type="ECO:0000259" key="1">
    <source>
        <dbReference type="Pfam" id="PF00535"/>
    </source>
</evidence>
<dbReference type="Proteomes" id="UP000295210">
    <property type="component" value="Unassembled WGS sequence"/>
</dbReference>
<dbReference type="RefSeq" id="WP_131991862.1">
    <property type="nucleotide sequence ID" value="NZ_SMGK01000001.1"/>
</dbReference>
<dbReference type="SUPFAM" id="SSF53448">
    <property type="entry name" value="Nucleotide-diphospho-sugar transferases"/>
    <property type="match status" value="1"/>
</dbReference>
<proteinExistence type="predicted"/>
<gene>
    <name evidence="2" type="ORF">C7378_0760</name>
</gene>
<name>A0A4R1LBB5_9BACT</name>
<keyword evidence="2" id="KW-0808">Transferase</keyword>
<dbReference type="InterPro" id="IPR029044">
    <property type="entry name" value="Nucleotide-diphossugar_trans"/>
</dbReference>
<dbReference type="PANTHER" id="PTHR43685">
    <property type="entry name" value="GLYCOSYLTRANSFERASE"/>
    <property type="match status" value="1"/>
</dbReference>
<dbReference type="CDD" id="cd00761">
    <property type="entry name" value="Glyco_tranf_GTA_type"/>
    <property type="match status" value="1"/>
</dbReference>
<comment type="caution">
    <text evidence="2">The sequence shown here is derived from an EMBL/GenBank/DDBJ whole genome shotgun (WGS) entry which is preliminary data.</text>
</comment>
<evidence type="ECO:0000313" key="2">
    <source>
        <dbReference type="EMBL" id="TCK75768.1"/>
    </source>
</evidence>
<keyword evidence="3" id="KW-1185">Reference proteome</keyword>
<dbReference type="OrthoDB" id="9785185at2"/>
<accession>A0A4R1LBB5</accession>
<sequence>MLFRNMTNPLVSFVIPTRDRPIQLIRAVQSALAQTYPQVEVIVVVDGPDDLVLALLDDISSPALHIVPVPQPVGGAEARNIGIRYASGQWIALLDDDDQAMPDRIEQQLRRAHASRYPLPVVSSRFIAVLDSGEQILPRRLYRRGDPARYLFLRRSFRYGDGLLHTSTLLLPRTLMLSCPFLGGLRRHQDWDLILRLVTLPGVGIEMLPQPLARVQMQEQRTSVSTSPDWEFSLDWARERRRRLGRRAYAAFLATECMPRAAKVGASRRRQRALLRECLRHAWFSPRVMVLATAFFIRARKTARKAKAFSAAETTASRSDQ</sequence>
<protein>
    <submittedName>
        <fullName evidence="2">Glycosyl transferase family 2</fullName>
    </submittedName>
</protein>
<dbReference type="InterPro" id="IPR001173">
    <property type="entry name" value="Glyco_trans_2-like"/>
</dbReference>
<dbReference type="InterPro" id="IPR050834">
    <property type="entry name" value="Glycosyltransf_2"/>
</dbReference>
<dbReference type="PANTHER" id="PTHR43685:SF2">
    <property type="entry name" value="GLYCOSYLTRANSFERASE 2-LIKE DOMAIN-CONTAINING PROTEIN"/>
    <property type="match status" value="1"/>
</dbReference>
<evidence type="ECO:0000313" key="3">
    <source>
        <dbReference type="Proteomes" id="UP000295210"/>
    </source>
</evidence>
<dbReference type="AlphaFoldDB" id="A0A4R1LBB5"/>
<dbReference type="GO" id="GO:0016740">
    <property type="term" value="F:transferase activity"/>
    <property type="evidence" value="ECO:0007669"/>
    <property type="project" value="UniProtKB-KW"/>
</dbReference>
<dbReference type="Pfam" id="PF00535">
    <property type="entry name" value="Glycos_transf_2"/>
    <property type="match status" value="1"/>
</dbReference>
<feature type="domain" description="Glycosyltransferase 2-like" evidence="1">
    <location>
        <begin position="12"/>
        <end position="121"/>
    </location>
</feature>
<dbReference type="EMBL" id="SMGK01000001">
    <property type="protein sequence ID" value="TCK75768.1"/>
    <property type="molecule type" value="Genomic_DNA"/>
</dbReference>
<reference evidence="2 3" key="1">
    <citation type="submission" date="2019-03" db="EMBL/GenBank/DDBJ databases">
        <title>Genomic Encyclopedia of Type Strains, Phase IV (KMG-IV): sequencing the most valuable type-strain genomes for metagenomic binning, comparative biology and taxonomic classification.</title>
        <authorList>
            <person name="Goeker M."/>
        </authorList>
    </citation>
    <scope>NUCLEOTIDE SEQUENCE [LARGE SCALE GENOMIC DNA]</scope>
    <source>
        <strain evidence="2 3">DSM 103428</strain>
    </source>
</reference>